<reference evidence="1 2" key="1">
    <citation type="submission" date="2018-02" db="EMBL/GenBank/DDBJ databases">
        <title>Genomic Encyclopedia of Archaeal and Bacterial Type Strains, Phase II (KMG-II): from individual species to whole genera.</title>
        <authorList>
            <person name="Goeker M."/>
        </authorList>
    </citation>
    <scope>NUCLEOTIDE SEQUENCE [LARGE SCALE GENOMIC DNA]</scope>
    <source>
        <strain evidence="1 2">DSM 29526</strain>
    </source>
</reference>
<organism evidence="1 2">
    <name type="scientific">Neolewinella xylanilytica</name>
    <dbReference type="NCBI Taxonomy" id="1514080"/>
    <lineage>
        <taxon>Bacteria</taxon>
        <taxon>Pseudomonadati</taxon>
        <taxon>Bacteroidota</taxon>
        <taxon>Saprospiria</taxon>
        <taxon>Saprospirales</taxon>
        <taxon>Lewinellaceae</taxon>
        <taxon>Neolewinella</taxon>
    </lineage>
</organism>
<proteinExistence type="predicted"/>
<evidence type="ECO:0000313" key="1">
    <source>
        <dbReference type="EMBL" id="PPK87714.1"/>
    </source>
</evidence>
<gene>
    <name evidence="1" type="ORF">CLV84_0664</name>
</gene>
<sequence>MNVFPVMLLAGLFGFYLGISGCEQPAGAVEVCARQVTERLGLVEDPQPPCSLSVVIYQTAEETIYTVNSATCYTQTRYYACTGERLPFEPDEARRVIGAATDQQLLGFIPGDRYCAERIISRLGLVAEPQSSCATFVEVLLRDERYFFRYASPNCQLVAVPFDCDGDPVCEETDTDCLAEWLQRAEPAENIGYLPE</sequence>
<evidence type="ECO:0000313" key="2">
    <source>
        <dbReference type="Proteomes" id="UP000237662"/>
    </source>
</evidence>
<comment type="caution">
    <text evidence="1">The sequence shown here is derived from an EMBL/GenBank/DDBJ whole genome shotgun (WGS) entry which is preliminary data.</text>
</comment>
<keyword evidence="2" id="KW-1185">Reference proteome</keyword>
<dbReference type="EMBL" id="PTJC01000005">
    <property type="protein sequence ID" value="PPK87714.1"/>
    <property type="molecule type" value="Genomic_DNA"/>
</dbReference>
<dbReference type="AlphaFoldDB" id="A0A2S6I889"/>
<name>A0A2S6I889_9BACT</name>
<dbReference type="Proteomes" id="UP000237662">
    <property type="component" value="Unassembled WGS sequence"/>
</dbReference>
<dbReference type="RefSeq" id="WP_104418309.1">
    <property type="nucleotide sequence ID" value="NZ_PTJC01000005.1"/>
</dbReference>
<accession>A0A2S6I889</accession>
<protein>
    <submittedName>
        <fullName evidence="1">Uncharacterized protein</fullName>
    </submittedName>
</protein>